<dbReference type="SUPFAM" id="SSF68906">
    <property type="entry name" value="SAP domain"/>
    <property type="match status" value="1"/>
</dbReference>
<accession>A0A2T9Z1G8</accession>
<evidence type="ECO:0000259" key="2">
    <source>
        <dbReference type="PROSITE" id="PS50800"/>
    </source>
</evidence>
<dbReference type="Pfam" id="PF02037">
    <property type="entry name" value="SAP"/>
    <property type="match status" value="1"/>
</dbReference>
<feature type="region of interest" description="Disordered" evidence="1">
    <location>
        <begin position="195"/>
        <end position="241"/>
    </location>
</feature>
<dbReference type="PANTHER" id="PTHR47031:SF3">
    <property type="entry name" value="SAP DOMAIN-CONTAINING PROTEIN"/>
    <property type="match status" value="1"/>
</dbReference>
<dbReference type="AlphaFoldDB" id="A0A2T9Z1G8"/>
<dbReference type="InterPro" id="IPR003034">
    <property type="entry name" value="SAP_dom"/>
</dbReference>
<dbReference type="PANTHER" id="PTHR47031">
    <property type="entry name" value="SAP DNA-BINDING DOMAIN-CONTAINING PROTEIN"/>
    <property type="match status" value="1"/>
</dbReference>
<dbReference type="Proteomes" id="UP000245699">
    <property type="component" value="Unassembled WGS sequence"/>
</dbReference>
<feature type="compositionally biased region" description="Polar residues" evidence="1">
    <location>
        <begin position="195"/>
        <end position="207"/>
    </location>
</feature>
<name>A0A2T9Z1G8_9FUNG</name>
<dbReference type="EMBL" id="MBFT01000080">
    <property type="protein sequence ID" value="PVU98437.1"/>
    <property type="molecule type" value="Genomic_DNA"/>
</dbReference>
<dbReference type="STRING" id="61424.A0A2T9Z1G8"/>
<proteinExistence type="predicted"/>
<dbReference type="SMART" id="SM00513">
    <property type="entry name" value="SAP"/>
    <property type="match status" value="1"/>
</dbReference>
<evidence type="ECO:0000313" key="4">
    <source>
        <dbReference type="Proteomes" id="UP000245699"/>
    </source>
</evidence>
<organism evidence="3 4">
    <name type="scientific">Furculomyces boomerangus</name>
    <dbReference type="NCBI Taxonomy" id="61424"/>
    <lineage>
        <taxon>Eukaryota</taxon>
        <taxon>Fungi</taxon>
        <taxon>Fungi incertae sedis</taxon>
        <taxon>Zoopagomycota</taxon>
        <taxon>Kickxellomycotina</taxon>
        <taxon>Harpellomycetes</taxon>
        <taxon>Harpellales</taxon>
        <taxon>Harpellaceae</taxon>
        <taxon>Furculomyces</taxon>
    </lineage>
</organism>
<dbReference type="Pfam" id="PF16294">
    <property type="entry name" value="RSB_motif"/>
    <property type="match status" value="1"/>
</dbReference>
<keyword evidence="4" id="KW-1185">Reference proteome</keyword>
<evidence type="ECO:0000313" key="3">
    <source>
        <dbReference type="EMBL" id="PVU98437.1"/>
    </source>
</evidence>
<feature type="compositionally biased region" description="Polar residues" evidence="1">
    <location>
        <begin position="214"/>
        <end position="241"/>
    </location>
</feature>
<evidence type="ECO:0000256" key="1">
    <source>
        <dbReference type="SAM" id="MobiDB-lite"/>
    </source>
</evidence>
<dbReference type="PROSITE" id="PS50800">
    <property type="entry name" value="SAP"/>
    <property type="match status" value="1"/>
</dbReference>
<dbReference type="OrthoDB" id="5348404at2759"/>
<comment type="caution">
    <text evidence="3">The sequence shown here is derived from an EMBL/GenBank/DDBJ whole genome shotgun (WGS) entry which is preliminary data.</text>
</comment>
<feature type="domain" description="SAP" evidence="2">
    <location>
        <begin position="12"/>
        <end position="46"/>
    </location>
</feature>
<protein>
    <recommendedName>
        <fullName evidence="2">SAP domain-containing protein</fullName>
    </recommendedName>
</protein>
<dbReference type="InterPro" id="IPR032552">
    <property type="entry name" value="RSB_motif"/>
</dbReference>
<gene>
    <name evidence="3" type="ORF">BB559_001574</name>
</gene>
<reference evidence="3 4" key="1">
    <citation type="journal article" date="2018" name="MBio">
        <title>Comparative Genomics Reveals the Core Gene Toolbox for the Fungus-Insect Symbiosis.</title>
        <authorList>
            <person name="Wang Y."/>
            <person name="Stata M."/>
            <person name="Wang W."/>
            <person name="Stajich J.E."/>
            <person name="White M.M."/>
            <person name="Moncalvo J.M."/>
        </authorList>
    </citation>
    <scope>NUCLEOTIDE SEQUENCE [LARGE SCALE GENOMIC DNA]</scope>
    <source>
        <strain evidence="3 4">AUS-77-4</strain>
    </source>
</reference>
<dbReference type="InterPro" id="IPR036361">
    <property type="entry name" value="SAP_dom_sf"/>
</dbReference>
<dbReference type="Gene3D" id="1.10.720.30">
    <property type="entry name" value="SAP domain"/>
    <property type="match status" value="1"/>
</dbReference>
<sequence length="277" mass="31234">MTESNKLTREDVSSLKVVDLKRELTERNLSTKGLKKELIERLLLAVFGQESPTSNPSNSSKQDFNVQTIDSHPETKLNVEENISEKNDELNFSRPLMLTQVHALVDKYGEKIEFWMDSIKSHCYVKYKNYKDAVEAVRCIQGIRFPSEERVPLECGVINIDKFNTFLKAEHQAALDGARTILVAKDGNVELTTKSSNKPINAATNKGNMGAVSEPTTNKNQNGSSHTNTNITKPHVSNRNIPNKTHLLKTKTRPHLYYLPLTEEQIQAKKKAKTAET</sequence>